<proteinExistence type="predicted"/>
<protein>
    <submittedName>
        <fullName evidence="1">Uncharacterized protein</fullName>
    </submittedName>
</protein>
<organism evidence="1 2">
    <name type="scientific">Rangifer tarandus platyrhynchus</name>
    <name type="common">Svalbard reindeer</name>
    <dbReference type="NCBI Taxonomy" id="3082113"/>
    <lineage>
        <taxon>Eukaryota</taxon>
        <taxon>Metazoa</taxon>
        <taxon>Chordata</taxon>
        <taxon>Craniata</taxon>
        <taxon>Vertebrata</taxon>
        <taxon>Euteleostomi</taxon>
        <taxon>Mammalia</taxon>
        <taxon>Eutheria</taxon>
        <taxon>Laurasiatheria</taxon>
        <taxon>Artiodactyla</taxon>
        <taxon>Ruminantia</taxon>
        <taxon>Pecora</taxon>
        <taxon>Cervidae</taxon>
        <taxon>Odocoileinae</taxon>
        <taxon>Rangifer</taxon>
    </lineage>
</organism>
<accession>A0ABN8YWT7</accession>
<sequence>MSAKSLEWCLTLCDPVDCSLPGSSVHGILQARILEGVATSSSRGIFPIQGSNVHLSPAVEDRFLTTSATSFPPALQEISHSQFLSSSQAAPSLVQGQSQERGALRLHTLPRLALGTHRAQWSRLP</sequence>
<reference evidence="1" key="1">
    <citation type="submission" date="2023-04" db="EMBL/GenBank/DDBJ databases">
        <authorList>
            <consortium name="ELIXIR-Norway"/>
        </authorList>
    </citation>
    <scope>NUCLEOTIDE SEQUENCE [LARGE SCALE GENOMIC DNA]</scope>
</reference>
<gene>
    <name evidence="1" type="ORF">MRATA1EN1_LOCUS14378</name>
</gene>
<name>A0ABN8YWT7_RANTA</name>
<evidence type="ECO:0000313" key="1">
    <source>
        <dbReference type="EMBL" id="CAI9165416.1"/>
    </source>
</evidence>
<dbReference type="Proteomes" id="UP001176941">
    <property type="component" value="Chromosome 24"/>
</dbReference>
<dbReference type="EMBL" id="OX459960">
    <property type="protein sequence ID" value="CAI9165416.1"/>
    <property type="molecule type" value="Genomic_DNA"/>
</dbReference>
<keyword evidence="2" id="KW-1185">Reference proteome</keyword>
<evidence type="ECO:0000313" key="2">
    <source>
        <dbReference type="Proteomes" id="UP001176941"/>
    </source>
</evidence>